<feature type="transmembrane region" description="Helical" evidence="1">
    <location>
        <begin position="7"/>
        <end position="23"/>
    </location>
</feature>
<keyword evidence="1" id="KW-1133">Transmembrane helix</keyword>
<proteinExistence type="predicted"/>
<evidence type="ECO:0000313" key="2">
    <source>
        <dbReference type="EMBL" id="AIG78518.1"/>
    </source>
</evidence>
<dbReference type="KEGG" id="aja:AJAP_28400"/>
<dbReference type="Proteomes" id="UP000028492">
    <property type="component" value="Chromosome"/>
</dbReference>
<organism evidence="2 3">
    <name type="scientific">Amycolatopsis japonica</name>
    <dbReference type="NCBI Taxonomy" id="208439"/>
    <lineage>
        <taxon>Bacteria</taxon>
        <taxon>Bacillati</taxon>
        <taxon>Actinomycetota</taxon>
        <taxon>Actinomycetes</taxon>
        <taxon>Pseudonocardiales</taxon>
        <taxon>Pseudonocardiaceae</taxon>
        <taxon>Amycolatopsis</taxon>
        <taxon>Amycolatopsis japonica group</taxon>
    </lineage>
</organism>
<dbReference type="AlphaFoldDB" id="A0A075UZV3"/>
<feature type="transmembrane region" description="Helical" evidence="1">
    <location>
        <begin position="29"/>
        <end position="46"/>
    </location>
</feature>
<keyword evidence="1" id="KW-0472">Membrane</keyword>
<sequence>MSKNSAGYIFLILLCGTGVVFWVNQAPSIGVPLIGAAIGALLGAAIRSRKSKRRD</sequence>
<dbReference type="EMBL" id="CP008953">
    <property type="protein sequence ID" value="AIG78518.1"/>
    <property type="molecule type" value="Genomic_DNA"/>
</dbReference>
<keyword evidence="3" id="KW-1185">Reference proteome</keyword>
<name>A0A075UZV3_9PSEU</name>
<evidence type="ECO:0000313" key="3">
    <source>
        <dbReference type="Proteomes" id="UP000028492"/>
    </source>
</evidence>
<evidence type="ECO:0000256" key="1">
    <source>
        <dbReference type="SAM" id="Phobius"/>
    </source>
</evidence>
<reference evidence="2 3" key="1">
    <citation type="journal article" date="2014" name="J. Biotechnol.">
        <title>Complete genome sequence of the actinobacterium Amycolatopsis japonica MG417-CF17(T) (=DSM 44213T) producing (S,S)-N,N'-ethylenediaminedisuccinic acid.</title>
        <authorList>
            <person name="Stegmann E."/>
            <person name="Albersmeier A."/>
            <person name="Spohn M."/>
            <person name="Gert H."/>
            <person name="Weber T."/>
            <person name="Wohlleben W."/>
            <person name="Kalinowski J."/>
            <person name="Ruckert C."/>
        </authorList>
    </citation>
    <scope>NUCLEOTIDE SEQUENCE [LARGE SCALE GENOMIC DNA]</scope>
    <source>
        <strain evidence="3">MG417-CF17 (DSM 44213)</strain>
    </source>
</reference>
<keyword evidence="1" id="KW-0812">Transmembrane</keyword>
<dbReference type="HOGENOM" id="CLU_3021676_0_0_11"/>
<gene>
    <name evidence="2" type="ORF">AJAP_28400</name>
</gene>
<protein>
    <submittedName>
        <fullName evidence="2">Putative membrane protein</fullName>
    </submittedName>
</protein>
<accession>A0A075UZV3</accession>